<evidence type="ECO:0000313" key="4">
    <source>
        <dbReference type="Proteomes" id="UP000772434"/>
    </source>
</evidence>
<evidence type="ECO:0000256" key="1">
    <source>
        <dbReference type="SAM" id="MobiDB-lite"/>
    </source>
</evidence>
<dbReference type="EMBL" id="JADNRY010000214">
    <property type="protein sequence ID" value="KAF9061112.1"/>
    <property type="molecule type" value="Genomic_DNA"/>
</dbReference>
<dbReference type="Proteomes" id="UP000772434">
    <property type="component" value="Unassembled WGS sequence"/>
</dbReference>
<dbReference type="InterPro" id="IPR046521">
    <property type="entry name" value="DUF6698"/>
</dbReference>
<sequence>MFRSSRSGFCRKVQENKVKDPITAADFPQCILYGDLGRAARCSEESVLHTFLEGKLLLLVWVAIFLSKANAEAVFSKLEVFDEGNKMTNSFAVKKVSKVYMYNITSVTYPSITYAYYIFCCSFCGYHIFLQLHQVLPKSNHRRINDQNIPKQDAFNAIIQIFENPDLKDNDWTDQCLAKWDEGNILRYWQWVVAAKHGCKRAAAKKAAKEAAIAANTPSTSSPDPALSTPVCNTSPFTPDGNIDLTNSPERNSNAHPSGVKSQYPKPSASSPEHNSAAHPTVTKAQLPKPPAALASASHQSQITGKPVSSALSASKPVSSASLQPAMTTSKPCPKSQPKHTSATSNFIIWSMSIEPMRINDLLYW</sequence>
<feature type="compositionally biased region" description="Low complexity" evidence="1">
    <location>
        <begin position="306"/>
        <end position="323"/>
    </location>
</feature>
<organism evidence="3 4">
    <name type="scientific">Rhodocollybia butyracea</name>
    <dbReference type="NCBI Taxonomy" id="206335"/>
    <lineage>
        <taxon>Eukaryota</taxon>
        <taxon>Fungi</taxon>
        <taxon>Dikarya</taxon>
        <taxon>Basidiomycota</taxon>
        <taxon>Agaricomycotina</taxon>
        <taxon>Agaricomycetes</taxon>
        <taxon>Agaricomycetidae</taxon>
        <taxon>Agaricales</taxon>
        <taxon>Marasmiineae</taxon>
        <taxon>Omphalotaceae</taxon>
        <taxon>Rhodocollybia</taxon>
    </lineage>
</organism>
<keyword evidence="2" id="KW-0812">Transmembrane</keyword>
<protein>
    <submittedName>
        <fullName evidence="3">Uncharacterized protein</fullName>
    </submittedName>
</protein>
<feature type="region of interest" description="Disordered" evidence="1">
    <location>
        <begin position="214"/>
        <end position="342"/>
    </location>
</feature>
<name>A0A9P5U071_9AGAR</name>
<keyword evidence="2" id="KW-1133">Transmembrane helix</keyword>
<evidence type="ECO:0000313" key="3">
    <source>
        <dbReference type="EMBL" id="KAF9061112.1"/>
    </source>
</evidence>
<keyword evidence="2" id="KW-0472">Membrane</keyword>
<feature type="compositionally biased region" description="Polar residues" evidence="1">
    <location>
        <begin position="244"/>
        <end position="256"/>
    </location>
</feature>
<dbReference type="Pfam" id="PF20414">
    <property type="entry name" value="DUF6698"/>
    <property type="match status" value="1"/>
</dbReference>
<reference evidence="3" key="1">
    <citation type="submission" date="2020-11" db="EMBL/GenBank/DDBJ databases">
        <authorList>
            <consortium name="DOE Joint Genome Institute"/>
            <person name="Ahrendt S."/>
            <person name="Riley R."/>
            <person name="Andreopoulos W."/>
            <person name="Labutti K."/>
            <person name="Pangilinan J."/>
            <person name="Ruiz-Duenas F.J."/>
            <person name="Barrasa J.M."/>
            <person name="Sanchez-Garcia M."/>
            <person name="Camarero S."/>
            <person name="Miyauchi S."/>
            <person name="Serrano A."/>
            <person name="Linde D."/>
            <person name="Babiker R."/>
            <person name="Drula E."/>
            <person name="Ayuso-Fernandez I."/>
            <person name="Pacheco R."/>
            <person name="Padilla G."/>
            <person name="Ferreira P."/>
            <person name="Barriuso J."/>
            <person name="Kellner H."/>
            <person name="Castanera R."/>
            <person name="Alfaro M."/>
            <person name="Ramirez L."/>
            <person name="Pisabarro A.G."/>
            <person name="Kuo A."/>
            <person name="Tritt A."/>
            <person name="Lipzen A."/>
            <person name="He G."/>
            <person name="Yan M."/>
            <person name="Ng V."/>
            <person name="Cullen D."/>
            <person name="Martin F."/>
            <person name="Rosso M.-N."/>
            <person name="Henrissat B."/>
            <person name="Hibbett D."/>
            <person name="Martinez A.T."/>
            <person name="Grigoriev I.V."/>
        </authorList>
    </citation>
    <scope>NUCLEOTIDE SEQUENCE</scope>
    <source>
        <strain evidence="3">AH 40177</strain>
    </source>
</reference>
<accession>A0A9P5U071</accession>
<feature type="transmembrane region" description="Helical" evidence="2">
    <location>
        <begin position="114"/>
        <end position="133"/>
    </location>
</feature>
<proteinExistence type="predicted"/>
<comment type="caution">
    <text evidence="3">The sequence shown here is derived from an EMBL/GenBank/DDBJ whole genome shotgun (WGS) entry which is preliminary data.</text>
</comment>
<dbReference type="AlphaFoldDB" id="A0A9P5U071"/>
<feature type="compositionally biased region" description="Low complexity" evidence="1">
    <location>
        <begin position="284"/>
        <end position="298"/>
    </location>
</feature>
<gene>
    <name evidence="3" type="ORF">BDP27DRAFT_1429329</name>
</gene>
<keyword evidence="4" id="KW-1185">Reference proteome</keyword>
<evidence type="ECO:0000256" key="2">
    <source>
        <dbReference type="SAM" id="Phobius"/>
    </source>
</evidence>